<gene>
    <name evidence="6" type="primary">LOC113996936</name>
</gene>
<sequence>MILPVVFLCLTAVLPPSTSQEAEGVDALSTSRADQQKLIVDRHNALRRGVKPTASNMMKMEWCPRAAENAQKWANQCTLSHSPPNLRRTDVLCGENIFMSTAPFSWSDVLQTWYDEEKNFKYGTGAKTKGAMIGHYTQMVWHNSYKVACGLASCSNSRFKYFYVCQYCPMGNLLSSMKTPYKEGKPCGDCPNACEDGLCTKS</sequence>
<dbReference type="CDD" id="cd05383">
    <property type="entry name" value="CAP_CRISP"/>
    <property type="match status" value="1"/>
</dbReference>
<name>A0A6J2I275_9PASS</name>
<dbReference type="InterPro" id="IPR035940">
    <property type="entry name" value="CAP_sf"/>
</dbReference>
<evidence type="ECO:0000256" key="2">
    <source>
        <dbReference type="ARBA" id="ARBA00023157"/>
    </source>
</evidence>
<evidence type="ECO:0000259" key="4">
    <source>
        <dbReference type="SMART" id="SM00198"/>
    </source>
</evidence>
<evidence type="ECO:0000256" key="1">
    <source>
        <dbReference type="ARBA" id="ARBA00009923"/>
    </source>
</evidence>
<dbReference type="GO" id="GO:0005576">
    <property type="term" value="C:extracellular region"/>
    <property type="evidence" value="ECO:0007669"/>
    <property type="project" value="InterPro"/>
</dbReference>
<dbReference type="SMART" id="SM00198">
    <property type="entry name" value="SCP"/>
    <property type="match status" value="1"/>
</dbReference>
<feature type="signal peptide" evidence="3">
    <location>
        <begin position="1"/>
        <end position="19"/>
    </location>
</feature>
<dbReference type="InterPro" id="IPR014044">
    <property type="entry name" value="CAP_dom"/>
</dbReference>
<dbReference type="PROSITE" id="PS01010">
    <property type="entry name" value="CRISP_2"/>
    <property type="match status" value="1"/>
</dbReference>
<dbReference type="GeneID" id="113996936"/>
<dbReference type="InterPro" id="IPR018244">
    <property type="entry name" value="Allrgn_V5/Tpx1_CS"/>
</dbReference>
<evidence type="ECO:0000313" key="5">
    <source>
        <dbReference type="Proteomes" id="UP000504627"/>
    </source>
</evidence>
<keyword evidence="3" id="KW-0732">Signal</keyword>
<dbReference type="PROSITE" id="PS01009">
    <property type="entry name" value="CRISP_1"/>
    <property type="match status" value="1"/>
</dbReference>
<dbReference type="Proteomes" id="UP000504627">
    <property type="component" value="Unplaced"/>
</dbReference>
<comment type="similarity">
    <text evidence="1">Belongs to the CRISP family.</text>
</comment>
<dbReference type="SUPFAM" id="SSF55797">
    <property type="entry name" value="PR-1-like"/>
    <property type="match status" value="1"/>
</dbReference>
<evidence type="ECO:0000313" key="6">
    <source>
        <dbReference type="RefSeq" id="XP_027594165.1"/>
    </source>
</evidence>
<accession>A0A6J2I275</accession>
<dbReference type="Pfam" id="PF00188">
    <property type="entry name" value="CAP"/>
    <property type="match status" value="1"/>
</dbReference>
<keyword evidence="5" id="KW-1185">Reference proteome</keyword>
<feature type="domain" description="SCP" evidence="4">
    <location>
        <begin position="34"/>
        <end position="175"/>
    </location>
</feature>
<protein>
    <submittedName>
        <fullName evidence="6">Cysteine-rich venom protein kaouthin-2-like</fullName>
    </submittedName>
</protein>
<evidence type="ECO:0000256" key="3">
    <source>
        <dbReference type="SAM" id="SignalP"/>
    </source>
</evidence>
<dbReference type="PRINTS" id="PR00837">
    <property type="entry name" value="V5TPXLIKE"/>
</dbReference>
<dbReference type="AlphaFoldDB" id="A0A6J2I275"/>
<dbReference type="Gene3D" id="3.40.33.10">
    <property type="entry name" value="CAP"/>
    <property type="match status" value="1"/>
</dbReference>
<keyword evidence="2" id="KW-1015">Disulfide bond</keyword>
<dbReference type="InParanoid" id="A0A6J2I275"/>
<organism evidence="5 6">
    <name type="scientific">Pipra filicauda</name>
    <name type="common">Wire-tailed manakin</name>
    <dbReference type="NCBI Taxonomy" id="649802"/>
    <lineage>
        <taxon>Eukaryota</taxon>
        <taxon>Metazoa</taxon>
        <taxon>Chordata</taxon>
        <taxon>Craniata</taxon>
        <taxon>Vertebrata</taxon>
        <taxon>Euteleostomi</taxon>
        <taxon>Archelosauria</taxon>
        <taxon>Archosauria</taxon>
        <taxon>Dinosauria</taxon>
        <taxon>Saurischia</taxon>
        <taxon>Theropoda</taxon>
        <taxon>Coelurosauria</taxon>
        <taxon>Aves</taxon>
        <taxon>Neognathae</taxon>
        <taxon>Neoaves</taxon>
        <taxon>Telluraves</taxon>
        <taxon>Australaves</taxon>
        <taxon>Passeriformes</taxon>
        <taxon>Pipridae</taxon>
        <taxon>Pipra</taxon>
    </lineage>
</organism>
<dbReference type="InterPro" id="IPR001283">
    <property type="entry name" value="CRISP-related"/>
</dbReference>
<dbReference type="FunCoup" id="A0A6J2I275">
    <property type="interactions" value="8"/>
</dbReference>
<dbReference type="InterPro" id="IPR034117">
    <property type="entry name" value="SCP_CRISP"/>
</dbReference>
<dbReference type="FunFam" id="3.40.33.10:FF:000005">
    <property type="entry name" value="Cysteine-rich secretory protein 2"/>
    <property type="match status" value="1"/>
</dbReference>
<dbReference type="RefSeq" id="XP_027594165.1">
    <property type="nucleotide sequence ID" value="XM_027738364.2"/>
</dbReference>
<dbReference type="PANTHER" id="PTHR10334">
    <property type="entry name" value="CYSTEINE-RICH SECRETORY PROTEIN-RELATED"/>
    <property type="match status" value="1"/>
</dbReference>
<feature type="chain" id="PRO_5026989199" evidence="3">
    <location>
        <begin position="20"/>
        <end position="202"/>
    </location>
</feature>
<reference evidence="6" key="1">
    <citation type="submission" date="2025-08" db="UniProtKB">
        <authorList>
            <consortium name="RefSeq"/>
        </authorList>
    </citation>
    <scope>IDENTIFICATION</scope>
    <source>
        <tissue evidence="6">Muscle</tissue>
    </source>
</reference>
<proteinExistence type="inferred from homology"/>